<accession>A0AA88N6L2</accession>
<evidence type="ECO:0000313" key="2">
    <source>
        <dbReference type="EMBL" id="KAK2852187.1"/>
    </source>
</evidence>
<feature type="coiled-coil region" evidence="1">
    <location>
        <begin position="91"/>
        <end position="139"/>
    </location>
</feature>
<organism evidence="2 3">
    <name type="scientific">Tachysurus vachellii</name>
    <name type="common">Darkbarbel catfish</name>
    <name type="synonym">Pelteobagrus vachellii</name>
    <dbReference type="NCBI Taxonomy" id="175792"/>
    <lineage>
        <taxon>Eukaryota</taxon>
        <taxon>Metazoa</taxon>
        <taxon>Chordata</taxon>
        <taxon>Craniata</taxon>
        <taxon>Vertebrata</taxon>
        <taxon>Euteleostomi</taxon>
        <taxon>Actinopterygii</taxon>
        <taxon>Neopterygii</taxon>
        <taxon>Teleostei</taxon>
        <taxon>Ostariophysi</taxon>
        <taxon>Siluriformes</taxon>
        <taxon>Bagridae</taxon>
        <taxon>Tachysurus</taxon>
    </lineage>
</organism>
<sequence>MGKLCKTLDELSTQAQQTLMEGQEKREPWQYKDERIRLTAEKEPSDTGDRQTHQTLSIKKKVLWARLDGRVKITPLENRDKWICDGNQEINKEALEQSQLAEEAALELKEQASQLELKLKELEVEEENTSQRLRNLQYEQGETTATSEDRAEKMRPYVKGRRDKLRWNLLQRKRHITIAPGETRLVPARFHRDSSAD</sequence>
<dbReference type="Proteomes" id="UP001187315">
    <property type="component" value="Unassembled WGS sequence"/>
</dbReference>
<gene>
    <name evidence="2" type="ORF">Q7C36_007388</name>
</gene>
<reference evidence="2" key="1">
    <citation type="submission" date="2023-08" db="EMBL/GenBank/DDBJ databases">
        <title>Pelteobagrus vachellii genome.</title>
        <authorList>
            <person name="Liu H."/>
        </authorList>
    </citation>
    <scope>NUCLEOTIDE SEQUENCE</scope>
    <source>
        <strain evidence="2">PRFRI_2022a</strain>
        <tissue evidence="2">Muscle</tissue>
    </source>
</reference>
<protein>
    <submittedName>
        <fullName evidence="2">Uncharacterized protein</fullName>
    </submittedName>
</protein>
<evidence type="ECO:0000313" key="3">
    <source>
        <dbReference type="Proteomes" id="UP001187315"/>
    </source>
</evidence>
<dbReference type="EMBL" id="JAVHJS010000007">
    <property type="protein sequence ID" value="KAK2852187.1"/>
    <property type="molecule type" value="Genomic_DNA"/>
</dbReference>
<comment type="caution">
    <text evidence="2">The sequence shown here is derived from an EMBL/GenBank/DDBJ whole genome shotgun (WGS) entry which is preliminary data.</text>
</comment>
<name>A0AA88N6L2_TACVA</name>
<evidence type="ECO:0000256" key="1">
    <source>
        <dbReference type="SAM" id="Coils"/>
    </source>
</evidence>
<proteinExistence type="predicted"/>
<keyword evidence="1" id="KW-0175">Coiled coil</keyword>
<dbReference type="AlphaFoldDB" id="A0AA88N6L2"/>
<keyword evidence="3" id="KW-1185">Reference proteome</keyword>